<evidence type="ECO:0000313" key="1">
    <source>
        <dbReference type="EMBL" id="QHB39167.1"/>
    </source>
</evidence>
<accession>A0A6B9LAS7</accession>
<dbReference type="Proteomes" id="UP000464455">
    <property type="component" value="Segment"/>
</dbReference>
<protein>
    <submittedName>
        <fullName evidence="1">Uncharacterized protein</fullName>
    </submittedName>
</protein>
<evidence type="ECO:0000313" key="2">
    <source>
        <dbReference type="Proteomes" id="UP000464455"/>
    </source>
</evidence>
<reference evidence="1 2" key="1">
    <citation type="journal article" date="2020" name="Viruses">
        <title>Diversity and Host Interactions Among Virulent and Temperate Baltic Sea Flavobacterium Phages.</title>
        <authorList>
            <person name="Nilsson E."/>
            <person name="Bayfield O.W."/>
            <person name="Lundin D."/>
            <person name="Antson A.A."/>
            <person name="Holmfeldt K."/>
        </authorList>
    </citation>
    <scope>NUCLEOTIDE SEQUENCE [LARGE SCALE GENOMIC DNA]</scope>
</reference>
<sequence>MNDSIIRFKNSLNDALNLDLNDNAILGYANQIVLNPFKFYTQKTPIEMIFEGEYTCYISDICGDNLQDITEHTYISENTNGNYIEFATGVDFQRKLVLIKLVNNINPLEIWYSNPMFITENVNLTTEFDYKNVSDAYMQSVALECFFTRSIQESEVKSYVQETGTKVSGKATFIEMRKFIFEMLDNFVYRRLNLILAKTQLYVQEIRVTDKPLLKDSDIQGNQNTFSSEFTGAVNYNDTYTRTLQIAQPLALVSNYPNAIYTLDTISDLIQLVFNHDVDADNTDLQISLYKDEIFISYLDLIKINFTTFEQVYNFVSNGEYKIIIPANKYSSILYGSLPYTELTFTILGGEYENTEYNDEYLLN</sequence>
<organism evidence="1 2">
    <name type="scientific">Flavobacterium phage vB_FspS_lillamy9-2</name>
    <dbReference type="NCBI Taxonomy" id="2686252"/>
    <lineage>
        <taxon>Viruses</taxon>
        <taxon>Duplodnaviria</taxon>
        <taxon>Heunggongvirae</taxon>
        <taxon>Uroviricota</taxon>
        <taxon>Caudoviricetes</taxon>
        <taxon>Lillamyvirus</taxon>
        <taxon>Lillamyvirus lillamy</taxon>
    </lineage>
</organism>
<dbReference type="EMBL" id="MN812213">
    <property type="protein sequence ID" value="QHB39167.1"/>
    <property type="molecule type" value="Genomic_DNA"/>
</dbReference>
<name>A0A6B9LAS7_9CAUD</name>
<proteinExistence type="predicted"/>
<gene>
    <name evidence="1" type="ORF">lillamy92_gp066</name>
</gene>